<sequence>MKIEKKEREFANDLIEFIYKSPTAFHCIETCRNMLDEKGFERLHIAGKWDVKKGGKYYVEKNSSAIIAFTVNSENIEEEGFGIIGSHSDFPAIKIKPSPEMVQSEGYFKLNTEIYGGPILNTWMDRPLAVAGRVVTKGKSPLRPEETLINIKRPVAVIPNLAIHMNREVNKGIELNRQIDMIPLVSTVGKQFKKEGFIKNLIADELEIDIESIIDFELYFYEYEKGMLCGLDGEFISAPRLDNISMVHASLNALLASRADRGVSIVCVFDNEEVGSSTKQGADSPMLRNVMERICIGLGKDRDGFFRGMYNSFMISADLAHAVHPNKPEKSDPTSRPVVNGGPAIKLSANQSYTTDGLSASIYESICEGEKIPCQRFLNRSDERGGSTIGPISSTHLDIQSVDVGSPVLAMHSARELGGVKDHSMIYRSFLKFFEL</sequence>
<dbReference type="SUPFAM" id="SSF101821">
    <property type="entry name" value="Aminopeptidase/glucanase lid domain"/>
    <property type="match status" value="1"/>
</dbReference>
<comment type="cofactor">
    <cofactor evidence="1 10">
        <name>Zn(2+)</name>
        <dbReference type="ChEBI" id="CHEBI:29105"/>
    </cofactor>
</comment>
<evidence type="ECO:0000256" key="5">
    <source>
        <dbReference type="ARBA" id="ARBA00022723"/>
    </source>
</evidence>
<evidence type="ECO:0000256" key="8">
    <source>
        <dbReference type="ARBA" id="ARBA00023049"/>
    </source>
</evidence>
<name>A0A069RAG6_PEPLI</name>
<dbReference type="Proteomes" id="UP000027946">
    <property type="component" value="Unassembled WGS sequence"/>
</dbReference>
<organism evidence="11 12">
    <name type="scientific">Peptoclostridium litorale DSM 5388</name>
    <dbReference type="NCBI Taxonomy" id="1121324"/>
    <lineage>
        <taxon>Bacteria</taxon>
        <taxon>Bacillati</taxon>
        <taxon>Bacillota</taxon>
        <taxon>Clostridia</taxon>
        <taxon>Peptostreptococcales</taxon>
        <taxon>Peptoclostridiaceae</taxon>
        <taxon>Peptoclostridium</taxon>
    </lineage>
</organism>
<dbReference type="EC" id="3.4.11.-" evidence="10"/>
<dbReference type="GO" id="GO:0006508">
    <property type="term" value="P:proteolysis"/>
    <property type="evidence" value="ECO:0007669"/>
    <property type="project" value="UniProtKB-KW"/>
</dbReference>
<dbReference type="CDD" id="cd05658">
    <property type="entry name" value="M18_DAP"/>
    <property type="match status" value="1"/>
</dbReference>
<evidence type="ECO:0000313" key="12">
    <source>
        <dbReference type="Proteomes" id="UP000027946"/>
    </source>
</evidence>
<dbReference type="PANTHER" id="PTHR28570:SF3">
    <property type="entry name" value="ASPARTYL AMINOPEPTIDASE"/>
    <property type="match status" value="1"/>
</dbReference>
<evidence type="ECO:0000256" key="3">
    <source>
        <dbReference type="ARBA" id="ARBA00022438"/>
    </source>
</evidence>
<evidence type="ECO:0000256" key="7">
    <source>
        <dbReference type="ARBA" id="ARBA00022833"/>
    </source>
</evidence>
<dbReference type="EMBL" id="JJMM01000026">
    <property type="protein sequence ID" value="KDR93803.1"/>
    <property type="molecule type" value="Genomic_DNA"/>
</dbReference>
<dbReference type="InterPro" id="IPR023358">
    <property type="entry name" value="Peptidase_M18_dom2"/>
</dbReference>
<dbReference type="InterPro" id="IPR001948">
    <property type="entry name" value="Peptidase_M18"/>
</dbReference>
<dbReference type="GO" id="GO:0005737">
    <property type="term" value="C:cytoplasm"/>
    <property type="evidence" value="ECO:0007669"/>
    <property type="project" value="UniProtKB-ARBA"/>
</dbReference>
<evidence type="ECO:0000256" key="2">
    <source>
        <dbReference type="ARBA" id="ARBA00008290"/>
    </source>
</evidence>
<dbReference type="Gene3D" id="2.30.250.10">
    <property type="entry name" value="Aminopeptidase i, Domain 2"/>
    <property type="match status" value="1"/>
</dbReference>
<dbReference type="Pfam" id="PF02127">
    <property type="entry name" value="Peptidase_M18"/>
    <property type="match status" value="1"/>
</dbReference>
<comment type="similarity">
    <text evidence="2 9">Belongs to the peptidase M18 family.</text>
</comment>
<reference evidence="11 12" key="1">
    <citation type="submission" date="2014-03" db="EMBL/GenBank/DDBJ databases">
        <title>Genome sequence of Clostridium litorale W6, DSM 5388.</title>
        <authorList>
            <person name="Poehlein A."/>
            <person name="Jagirdar A."/>
            <person name="Khonsari B."/>
            <person name="Chibani C.M."/>
            <person name="Gutierrez Gutierrez D.A."/>
            <person name="Davydova E."/>
            <person name="Alghaithi H.S."/>
            <person name="Nair K.P."/>
            <person name="Dhamotharan K."/>
            <person name="Chandran L."/>
            <person name="G W."/>
            <person name="Daniel R."/>
        </authorList>
    </citation>
    <scope>NUCLEOTIDE SEQUENCE [LARGE SCALE GENOMIC DNA]</scope>
    <source>
        <strain evidence="11 12">W6</strain>
    </source>
</reference>
<keyword evidence="5 9" id="KW-0479">Metal-binding</keyword>
<dbReference type="GO" id="GO:0004177">
    <property type="term" value="F:aminopeptidase activity"/>
    <property type="evidence" value="ECO:0007669"/>
    <property type="project" value="UniProtKB-KW"/>
</dbReference>
<protein>
    <recommendedName>
        <fullName evidence="10">M18 family aminopeptidase</fullName>
        <ecNumber evidence="10">3.4.11.-</ecNumber>
    </recommendedName>
</protein>
<dbReference type="FunFam" id="2.30.250.10:FF:000003">
    <property type="entry name" value="Probable M18 family aminopeptidase 2"/>
    <property type="match status" value="1"/>
</dbReference>
<dbReference type="STRING" id="1121324.CLIT_23c00750"/>
<dbReference type="PANTHER" id="PTHR28570">
    <property type="entry name" value="ASPARTYL AMINOPEPTIDASE"/>
    <property type="match status" value="1"/>
</dbReference>
<keyword evidence="8 9" id="KW-0482">Metalloprotease</keyword>
<keyword evidence="6 9" id="KW-0378">Hydrolase</keyword>
<keyword evidence="4 9" id="KW-0645">Protease</keyword>
<dbReference type="GO" id="GO:0008270">
    <property type="term" value="F:zinc ion binding"/>
    <property type="evidence" value="ECO:0007669"/>
    <property type="project" value="InterPro"/>
</dbReference>
<dbReference type="AlphaFoldDB" id="A0A069RAG6"/>
<evidence type="ECO:0000256" key="4">
    <source>
        <dbReference type="ARBA" id="ARBA00022670"/>
    </source>
</evidence>
<keyword evidence="3 9" id="KW-0031">Aminopeptidase</keyword>
<evidence type="ECO:0000256" key="1">
    <source>
        <dbReference type="ARBA" id="ARBA00001947"/>
    </source>
</evidence>
<dbReference type="GO" id="GO:0008237">
    <property type="term" value="F:metallopeptidase activity"/>
    <property type="evidence" value="ECO:0007669"/>
    <property type="project" value="UniProtKB-KW"/>
</dbReference>
<dbReference type="Gene3D" id="3.40.630.10">
    <property type="entry name" value="Zn peptidases"/>
    <property type="match status" value="1"/>
</dbReference>
<gene>
    <name evidence="11" type="primary">apeB</name>
    <name evidence="11" type="ORF">CLIT_23c00750</name>
</gene>
<evidence type="ECO:0000256" key="6">
    <source>
        <dbReference type="ARBA" id="ARBA00022801"/>
    </source>
</evidence>
<dbReference type="PRINTS" id="PR00932">
    <property type="entry name" value="AMINO1PTASE"/>
</dbReference>
<keyword evidence="7 9" id="KW-0862">Zinc</keyword>
<accession>A0A069RAG6</accession>
<keyword evidence="12" id="KW-1185">Reference proteome</keyword>
<dbReference type="RefSeq" id="WP_242943777.1">
    <property type="nucleotide sequence ID" value="NZ_FSRH01000004.1"/>
</dbReference>
<evidence type="ECO:0000256" key="9">
    <source>
        <dbReference type="RuleBase" id="RU004386"/>
    </source>
</evidence>
<evidence type="ECO:0000313" key="11">
    <source>
        <dbReference type="EMBL" id="KDR93803.1"/>
    </source>
</evidence>
<dbReference type="NCBIfam" id="NF002759">
    <property type="entry name" value="PRK02813.1"/>
    <property type="match status" value="1"/>
</dbReference>
<comment type="caution">
    <text evidence="11">The sequence shown here is derived from an EMBL/GenBank/DDBJ whole genome shotgun (WGS) entry which is preliminary data.</text>
</comment>
<dbReference type="SUPFAM" id="SSF53187">
    <property type="entry name" value="Zn-dependent exopeptidases"/>
    <property type="match status" value="1"/>
</dbReference>
<evidence type="ECO:0000256" key="10">
    <source>
        <dbReference type="RuleBase" id="RU004387"/>
    </source>
</evidence>
<proteinExistence type="inferred from homology"/>
<dbReference type="eggNOG" id="COG1362">
    <property type="taxonomic scope" value="Bacteria"/>
</dbReference>